<feature type="transmembrane region" description="Helical" evidence="6">
    <location>
        <begin position="159"/>
        <end position="178"/>
    </location>
</feature>
<dbReference type="Gene3D" id="1.20.1740.10">
    <property type="entry name" value="Amino acid/polyamine transporter I"/>
    <property type="match status" value="1"/>
</dbReference>
<dbReference type="EMBL" id="JBHFEH010000015">
    <property type="protein sequence ID" value="KAL2054428.1"/>
    <property type="molecule type" value="Genomic_DNA"/>
</dbReference>
<keyword evidence="8" id="KW-1185">Reference proteome</keyword>
<feature type="transmembrane region" description="Helical" evidence="6">
    <location>
        <begin position="485"/>
        <end position="510"/>
    </location>
</feature>
<comment type="caution">
    <text evidence="7">The sequence shown here is derived from an EMBL/GenBank/DDBJ whole genome shotgun (WGS) entry which is preliminary data.</text>
</comment>
<comment type="subcellular location">
    <subcellularLocation>
        <location evidence="1">Membrane</location>
        <topology evidence="1">Multi-pass membrane protein</topology>
    </subcellularLocation>
</comment>
<organism evidence="7 8">
    <name type="scientific">Lepraria finkii</name>
    <dbReference type="NCBI Taxonomy" id="1340010"/>
    <lineage>
        <taxon>Eukaryota</taxon>
        <taxon>Fungi</taxon>
        <taxon>Dikarya</taxon>
        <taxon>Ascomycota</taxon>
        <taxon>Pezizomycotina</taxon>
        <taxon>Lecanoromycetes</taxon>
        <taxon>OSLEUM clade</taxon>
        <taxon>Lecanoromycetidae</taxon>
        <taxon>Lecanorales</taxon>
        <taxon>Lecanorineae</taxon>
        <taxon>Stereocaulaceae</taxon>
        <taxon>Lepraria</taxon>
    </lineage>
</organism>
<feature type="transmembrane region" description="Helical" evidence="6">
    <location>
        <begin position="461"/>
        <end position="479"/>
    </location>
</feature>
<dbReference type="PANTHER" id="PTHR45649">
    <property type="entry name" value="AMINO-ACID PERMEASE BAT1"/>
    <property type="match status" value="1"/>
</dbReference>
<keyword evidence="2" id="KW-0813">Transport</keyword>
<dbReference type="Proteomes" id="UP001590951">
    <property type="component" value="Unassembled WGS sequence"/>
</dbReference>
<feature type="transmembrane region" description="Helical" evidence="6">
    <location>
        <begin position="280"/>
        <end position="298"/>
    </location>
</feature>
<proteinExistence type="predicted"/>
<sequence length="598" mass="65508">MNLHELAWLDGFAKERDATSLPLHVFPFPSPTPLCIPSSFHQFIFNHFTSLQTTLFGTVHSSDMAKGNDGFVETTKFGTENSSSDIPMQDVHGDVEIVADKWQGNASDKHDMLVLGRIQVLRRNFSFISILGFGAVLICTWEIIFANLLFALTDGGTGGLFWGYTVTVFASVFIYMSIGEMVSMSPTAGGQYHWVSEFSPRWCQKYLSYITGWLLATGWQGSVVGLSFLAGTIIQGLIALNDESYVPQRWHGTLLVVAVVAFCIIFNTSLAKKLPLVEGFILLVHVIGLFAIVVPLWVLSPRNDARTALLTFSNGGNWPTMGVAFMIGLLTSLGSMMGFDCAVHMSEEVKNASETLPRAIMWGVALNALLGYVTVLTLCFTVTDSTAILSGNTGYPFIQHFYNVTNSFAGTDILTAIVIITLVSAVISEIATASRQIWSFARDNGLPFSPFLKRVNPGWNVPLNAVWVSFASGVAISLINIGSAVALNAIISLTISALLGSYIVSISCLLSKRLRREPLPPAKFSLGRWGMTVNIIALIFLVSFFIFCFFPTAKPVTAQTMNWNIAMFGGITTFATVYYIIIGHKQYRPPVDIQNRNL</sequence>
<feature type="transmembrane region" description="Helical" evidence="6">
    <location>
        <begin position="318"/>
        <end position="339"/>
    </location>
</feature>
<accession>A0ABR4BEW1</accession>
<feature type="transmembrane region" description="Helical" evidence="6">
    <location>
        <begin position="206"/>
        <end position="230"/>
    </location>
</feature>
<feature type="transmembrane region" description="Helical" evidence="6">
    <location>
        <begin position="360"/>
        <end position="383"/>
    </location>
</feature>
<feature type="transmembrane region" description="Helical" evidence="6">
    <location>
        <begin position="127"/>
        <end position="153"/>
    </location>
</feature>
<evidence type="ECO:0000313" key="8">
    <source>
        <dbReference type="Proteomes" id="UP001590951"/>
    </source>
</evidence>
<evidence type="ECO:0000313" key="7">
    <source>
        <dbReference type="EMBL" id="KAL2054428.1"/>
    </source>
</evidence>
<evidence type="ECO:0000256" key="1">
    <source>
        <dbReference type="ARBA" id="ARBA00004141"/>
    </source>
</evidence>
<name>A0ABR4BEW1_9LECA</name>
<gene>
    <name evidence="7" type="ORF">ABVK25_005176</name>
</gene>
<feature type="transmembrane region" description="Helical" evidence="6">
    <location>
        <begin position="565"/>
        <end position="582"/>
    </location>
</feature>
<evidence type="ECO:0000256" key="6">
    <source>
        <dbReference type="SAM" id="Phobius"/>
    </source>
</evidence>
<keyword evidence="5 6" id="KW-0472">Membrane</keyword>
<feature type="transmembrane region" description="Helical" evidence="6">
    <location>
        <begin position="413"/>
        <end position="432"/>
    </location>
</feature>
<evidence type="ECO:0000256" key="2">
    <source>
        <dbReference type="ARBA" id="ARBA00022448"/>
    </source>
</evidence>
<feature type="transmembrane region" description="Helical" evidence="6">
    <location>
        <begin position="250"/>
        <end position="268"/>
    </location>
</feature>
<evidence type="ECO:0000256" key="3">
    <source>
        <dbReference type="ARBA" id="ARBA00022692"/>
    </source>
</evidence>
<dbReference type="Pfam" id="PF13520">
    <property type="entry name" value="AA_permease_2"/>
    <property type="match status" value="1"/>
</dbReference>
<keyword evidence="3 6" id="KW-0812">Transmembrane</keyword>
<dbReference type="InterPro" id="IPR002293">
    <property type="entry name" value="AA/rel_permease1"/>
</dbReference>
<dbReference type="PANTHER" id="PTHR45649:SF41">
    <property type="entry name" value="TRANSPORTER, PUTATIVE (EUROFUNG)-RELATED"/>
    <property type="match status" value="1"/>
</dbReference>
<keyword evidence="4 6" id="KW-1133">Transmembrane helix</keyword>
<feature type="transmembrane region" description="Helical" evidence="6">
    <location>
        <begin position="531"/>
        <end position="553"/>
    </location>
</feature>
<evidence type="ECO:0000256" key="4">
    <source>
        <dbReference type="ARBA" id="ARBA00022989"/>
    </source>
</evidence>
<protein>
    <submittedName>
        <fullName evidence="7">Uncharacterized protein</fullName>
    </submittedName>
</protein>
<reference evidence="7 8" key="1">
    <citation type="submission" date="2024-09" db="EMBL/GenBank/DDBJ databases">
        <title>Rethinking Asexuality: The Enigmatic Case of Functional Sexual Genes in Lepraria (Stereocaulaceae).</title>
        <authorList>
            <person name="Doellman M."/>
            <person name="Sun Y."/>
            <person name="Barcenas-Pena A."/>
            <person name="Lumbsch H.T."/>
            <person name="Grewe F."/>
        </authorList>
    </citation>
    <scope>NUCLEOTIDE SEQUENCE [LARGE SCALE GENOMIC DNA]</scope>
    <source>
        <strain evidence="7 8">Grewe 0041</strain>
    </source>
</reference>
<evidence type="ECO:0000256" key="5">
    <source>
        <dbReference type="ARBA" id="ARBA00023136"/>
    </source>
</evidence>